<feature type="transmembrane region" description="Helical" evidence="1">
    <location>
        <begin position="40"/>
        <end position="57"/>
    </location>
</feature>
<dbReference type="AlphaFoldDB" id="X6LPX1"/>
<protein>
    <recommendedName>
        <fullName evidence="4">Transmembrane protein</fullName>
    </recommendedName>
</protein>
<organism evidence="2 3">
    <name type="scientific">Reticulomyxa filosa</name>
    <dbReference type="NCBI Taxonomy" id="46433"/>
    <lineage>
        <taxon>Eukaryota</taxon>
        <taxon>Sar</taxon>
        <taxon>Rhizaria</taxon>
        <taxon>Retaria</taxon>
        <taxon>Foraminifera</taxon>
        <taxon>Monothalamids</taxon>
        <taxon>Reticulomyxidae</taxon>
        <taxon>Reticulomyxa</taxon>
    </lineage>
</organism>
<name>X6LPX1_RETFI</name>
<sequence length="151" mass="17650">MENANVDDAKIQLTNIFHMTKQIYFQCEKTNYQNKKQKEIFCSSFMLIFIFLMFKLLNLNKYQYNILYCDHILINTLLELFGQSPPTISEQMHLVLLYRVTSVYTISVVSVPIVSTAQLFDGLLMCANNLLSIKTNLNNEIVLQQYSKKKM</sequence>
<proteinExistence type="predicted"/>
<evidence type="ECO:0000256" key="1">
    <source>
        <dbReference type="SAM" id="Phobius"/>
    </source>
</evidence>
<accession>X6LPX1</accession>
<evidence type="ECO:0000313" key="2">
    <source>
        <dbReference type="EMBL" id="ETO02790.1"/>
    </source>
</evidence>
<keyword evidence="1" id="KW-1133">Transmembrane helix</keyword>
<evidence type="ECO:0000313" key="3">
    <source>
        <dbReference type="Proteomes" id="UP000023152"/>
    </source>
</evidence>
<feature type="transmembrane region" description="Helical" evidence="1">
    <location>
        <begin position="94"/>
        <end position="115"/>
    </location>
</feature>
<comment type="caution">
    <text evidence="2">The sequence shown here is derived from an EMBL/GenBank/DDBJ whole genome shotgun (WGS) entry which is preliminary data.</text>
</comment>
<dbReference type="Proteomes" id="UP000023152">
    <property type="component" value="Unassembled WGS sequence"/>
</dbReference>
<reference evidence="2 3" key="1">
    <citation type="journal article" date="2013" name="Curr. Biol.">
        <title>The Genome of the Foraminiferan Reticulomyxa filosa.</title>
        <authorList>
            <person name="Glockner G."/>
            <person name="Hulsmann N."/>
            <person name="Schleicher M."/>
            <person name="Noegel A.A."/>
            <person name="Eichinger L."/>
            <person name="Gallinger C."/>
            <person name="Pawlowski J."/>
            <person name="Sierra R."/>
            <person name="Euteneuer U."/>
            <person name="Pillet L."/>
            <person name="Moustafa A."/>
            <person name="Platzer M."/>
            <person name="Groth M."/>
            <person name="Szafranski K."/>
            <person name="Schliwa M."/>
        </authorList>
    </citation>
    <scope>NUCLEOTIDE SEQUENCE [LARGE SCALE GENOMIC DNA]</scope>
</reference>
<dbReference type="EMBL" id="ASPP01034889">
    <property type="protein sequence ID" value="ETO02790.1"/>
    <property type="molecule type" value="Genomic_DNA"/>
</dbReference>
<gene>
    <name evidence="2" type="ORF">RFI_34621</name>
</gene>
<keyword evidence="1" id="KW-0472">Membrane</keyword>
<keyword evidence="1" id="KW-0812">Transmembrane</keyword>
<keyword evidence="3" id="KW-1185">Reference proteome</keyword>
<evidence type="ECO:0008006" key="4">
    <source>
        <dbReference type="Google" id="ProtNLM"/>
    </source>
</evidence>